<sequence length="48" mass="5550">GNQNQGILAQPASYCLISGHFRPARKLLFAFRAFSLREKWLVEQEMAR</sequence>
<proteinExistence type="predicted"/>
<keyword evidence="2" id="KW-1185">Reference proteome</keyword>
<dbReference type="Proteomes" id="UP000265520">
    <property type="component" value="Unassembled WGS sequence"/>
</dbReference>
<accession>A0A392VSF5</accession>
<dbReference type="AlphaFoldDB" id="A0A392VSF5"/>
<reference evidence="1 2" key="1">
    <citation type="journal article" date="2018" name="Front. Plant Sci.">
        <title>Red Clover (Trifolium pratense) and Zigzag Clover (T. medium) - A Picture of Genomic Similarities and Differences.</title>
        <authorList>
            <person name="Dluhosova J."/>
            <person name="Istvanek J."/>
            <person name="Nedelnik J."/>
            <person name="Repkova J."/>
        </authorList>
    </citation>
    <scope>NUCLEOTIDE SEQUENCE [LARGE SCALE GENOMIC DNA]</scope>
    <source>
        <strain evidence="2">cv. 10/8</strain>
        <tissue evidence="1">Leaf</tissue>
    </source>
</reference>
<evidence type="ECO:0000313" key="2">
    <source>
        <dbReference type="Proteomes" id="UP000265520"/>
    </source>
</evidence>
<feature type="non-terminal residue" evidence="1">
    <location>
        <position position="1"/>
    </location>
</feature>
<dbReference type="EMBL" id="LXQA011268975">
    <property type="protein sequence ID" value="MCI91324.1"/>
    <property type="molecule type" value="Genomic_DNA"/>
</dbReference>
<name>A0A392VSF5_9FABA</name>
<organism evidence="1 2">
    <name type="scientific">Trifolium medium</name>
    <dbReference type="NCBI Taxonomy" id="97028"/>
    <lineage>
        <taxon>Eukaryota</taxon>
        <taxon>Viridiplantae</taxon>
        <taxon>Streptophyta</taxon>
        <taxon>Embryophyta</taxon>
        <taxon>Tracheophyta</taxon>
        <taxon>Spermatophyta</taxon>
        <taxon>Magnoliopsida</taxon>
        <taxon>eudicotyledons</taxon>
        <taxon>Gunneridae</taxon>
        <taxon>Pentapetalae</taxon>
        <taxon>rosids</taxon>
        <taxon>fabids</taxon>
        <taxon>Fabales</taxon>
        <taxon>Fabaceae</taxon>
        <taxon>Papilionoideae</taxon>
        <taxon>50 kb inversion clade</taxon>
        <taxon>NPAAA clade</taxon>
        <taxon>Hologalegina</taxon>
        <taxon>IRL clade</taxon>
        <taxon>Trifolieae</taxon>
        <taxon>Trifolium</taxon>
    </lineage>
</organism>
<evidence type="ECO:0000313" key="1">
    <source>
        <dbReference type="EMBL" id="MCI91324.1"/>
    </source>
</evidence>
<comment type="caution">
    <text evidence="1">The sequence shown here is derived from an EMBL/GenBank/DDBJ whole genome shotgun (WGS) entry which is preliminary data.</text>
</comment>
<protein>
    <submittedName>
        <fullName evidence="1">Uncharacterized protein</fullName>
    </submittedName>
</protein>